<keyword evidence="4" id="KW-1185">Reference proteome</keyword>
<reference evidence="3" key="1">
    <citation type="journal article" date="2014" name="Int. J. Syst. Evol. Microbiol.">
        <title>Complete genome sequence of Corynebacterium casei LMG S-19264T (=DSM 44701T), isolated from a smear-ripened cheese.</title>
        <authorList>
            <consortium name="US DOE Joint Genome Institute (JGI-PGF)"/>
            <person name="Walter F."/>
            <person name="Albersmeier A."/>
            <person name="Kalinowski J."/>
            <person name="Ruckert C."/>
        </authorList>
    </citation>
    <scope>NUCLEOTIDE SEQUENCE</scope>
    <source>
        <strain evidence="3">KCTC 12870</strain>
    </source>
</reference>
<dbReference type="CDD" id="cd00093">
    <property type="entry name" value="HTH_XRE"/>
    <property type="match status" value="1"/>
</dbReference>
<evidence type="ECO:0000313" key="3">
    <source>
        <dbReference type="EMBL" id="GHB93318.1"/>
    </source>
</evidence>
<comment type="caution">
    <text evidence="3">The sequence shown here is derived from an EMBL/GenBank/DDBJ whole genome shotgun (WGS) entry which is preliminary data.</text>
</comment>
<dbReference type="SUPFAM" id="SSF47413">
    <property type="entry name" value="lambda repressor-like DNA-binding domains"/>
    <property type="match status" value="1"/>
</dbReference>
<dbReference type="Pfam" id="PF01381">
    <property type="entry name" value="HTH_3"/>
    <property type="match status" value="1"/>
</dbReference>
<dbReference type="GO" id="GO:0003677">
    <property type="term" value="F:DNA binding"/>
    <property type="evidence" value="ECO:0007669"/>
    <property type="project" value="UniProtKB-KW"/>
</dbReference>
<keyword evidence="1" id="KW-0238">DNA-binding</keyword>
<dbReference type="AlphaFoldDB" id="A0A8J3D9J2"/>
<accession>A0A8J3D9J2</accession>
<organism evidence="3 4">
    <name type="scientific">Cerasicoccus arenae</name>
    <dbReference type="NCBI Taxonomy" id="424488"/>
    <lineage>
        <taxon>Bacteria</taxon>
        <taxon>Pseudomonadati</taxon>
        <taxon>Verrucomicrobiota</taxon>
        <taxon>Opitutia</taxon>
        <taxon>Puniceicoccales</taxon>
        <taxon>Cerasicoccaceae</taxon>
        <taxon>Cerasicoccus</taxon>
    </lineage>
</organism>
<dbReference type="PANTHER" id="PTHR46558:SF11">
    <property type="entry name" value="HTH-TYPE TRANSCRIPTIONAL REGULATOR XRE"/>
    <property type="match status" value="1"/>
</dbReference>
<evidence type="ECO:0000259" key="2">
    <source>
        <dbReference type="PROSITE" id="PS50943"/>
    </source>
</evidence>
<evidence type="ECO:0000313" key="4">
    <source>
        <dbReference type="Proteomes" id="UP000642829"/>
    </source>
</evidence>
<gene>
    <name evidence="3" type="ORF">GCM10007047_05850</name>
</gene>
<dbReference type="PROSITE" id="PS50943">
    <property type="entry name" value="HTH_CROC1"/>
    <property type="match status" value="1"/>
</dbReference>
<evidence type="ECO:0000256" key="1">
    <source>
        <dbReference type="ARBA" id="ARBA00023125"/>
    </source>
</evidence>
<proteinExistence type="predicted"/>
<dbReference type="PANTHER" id="PTHR46558">
    <property type="entry name" value="TRACRIPTIONAL REGULATORY PROTEIN-RELATED-RELATED"/>
    <property type="match status" value="1"/>
</dbReference>
<dbReference type="RefSeq" id="WP_189511689.1">
    <property type="nucleotide sequence ID" value="NZ_BMXG01000003.1"/>
</dbReference>
<name>A0A8J3D9J2_9BACT</name>
<dbReference type="InterPro" id="IPR001387">
    <property type="entry name" value="Cro/C1-type_HTH"/>
</dbReference>
<protein>
    <recommendedName>
        <fullName evidence="2">HTH cro/C1-type domain-containing protein</fullName>
    </recommendedName>
</protein>
<dbReference type="InterPro" id="IPR010982">
    <property type="entry name" value="Lambda_DNA-bd_dom_sf"/>
</dbReference>
<dbReference type="EMBL" id="BMXG01000003">
    <property type="protein sequence ID" value="GHB93318.1"/>
    <property type="molecule type" value="Genomic_DNA"/>
</dbReference>
<reference evidence="3" key="2">
    <citation type="submission" date="2020-09" db="EMBL/GenBank/DDBJ databases">
        <authorList>
            <person name="Sun Q."/>
            <person name="Kim S."/>
        </authorList>
    </citation>
    <scope>NUCLEOTIDE SEQUENCE</scope>
    <source>
        <strain evidence="3">KCTC 12870</strain>
    </source>
</reference>
<dbReference type="SMART" id="SM00530">
    <property type="entry name" value="HTH_XRE"/>
    <property type="match status" value="1"/>
</dbReference>
<dbReference type="Proteomes" id="UP000642829">
    <property type="component" value="Unassembled WGS sequence"/>
</dbReference>
<dbReference type="Gene3D" id="1.10.260.40">
    <property type="entry name" value="lambda repressor-like DNA-binding domains"/>
    <property type="match status" value="1"/>
</dbReference>
<feature type="domain" description="HTH cro/C1-type" evidence="2">
    <location>
        <begin position="20"/>
        <end position="74"/>
    </location>
</feature>
<sequence>MNETIAARTGNVDQRLGRKLRTLRLSKHYTQEQMAQILGVTFQQIQKYEKGANRISAGSLFLVCEHFKISSAYFFEDPPWANDISLTDRELSVVIALAQISPNLRSAIEQCISAAAKITKEAA</sequence>